<reference evidence="1" key="1">
    <citation type="submission" date="2020-02" db="EMBL/GenBank/DDBJ databases">
        <authorList>
            <person name="Meier V. D."/>
        </authorList>
    </citation>
    <scope>NUCLEOTIDE SEQUENCE</scope>
    <source>
        <strain evidence="1">AVDCRST_MAG96</strain>
    </source>
</reference>
<dbReference type="EMBL" id="CADCVN010000866">
    <property type="protein sequence ID" value="CAA9506443.1"/>
    <property type="molecule type" value="Genomic_DNA"/>
</dbReference>
<accession>A0A6J4SVM2</accession>
<dbReference type="AlphaFoldDB" id="A0A6J4SVM2"/>
<name>A0A6J4SVM2_9BACT</name>
<evidence type="ECO:0000313" key="1">
    <source>
        <dbReference type="EMBL" id="CAA9506443.1"/>
    </source>
</evidence>
<sequence>MCPYVNFEGGAAPRKGWFAFYDPPRYSSGYAALFQTMAFVPETHMLKPYLQRVQSTYRLMASMIKESSKQAKELIESKKEAEKAVLRQTEFALAWTIDSSRWDTIAFKGYEAVSKVSEVTGMPRLYYDHSKPFEKKIIYYNYYKPGNIISAPKAYIIPQGWHEVIDILKLNGVVMNRFLKDTTIETETYKIEDYKSFAKPYEKHHKNYDIVTTKKEQSIHFLKGDYIVFCNQPCKRYLVEMLEPSADDSFFSWNFFDAILQQKEGYSDYRWEDVAADYLRLHPQIKQLLEDKKKTDTAFAASSTAQLNFVYKNSPYYEPSHLRYPVYRVVK</sequence>
<gene>
    <name evidence="1" type="ORF">AVDCRST_MAG96-2245</name>
</gene>
<protein>
    <submittedName>
        <fullName evidence="1">Gll2474 protein</fullName>
    </submittedName>
</protein>
<organism evidence="1">
    <name type="scientific">uncultured Segetibacter sp</name>
    <dbReference type="NCBI Taxonomy" id="481133"/>
    <lineage>
        <taxon>Bacteria</taxon>
        <taxon>Pseudomonadati</taxon>
        <taxon>Bacteroidota</taxon>
        <taxon>Chitinophagia</taxon>
        <taxon>Chitinophagales</taxon>
        <taxon>Chitinophagaceae</taxon>
        <taxon>Segetibacter</taxon>
        <taxon>environmental samples</taxon>
    </lineage>
</organism>
<proteinExistence type="predicted"/>